<protein>
    <submittedName>
        <fullName evidence="1">Uncharacterized protein</fullName>
    </submittedName>
</protein>
<keyword evidence="2" id="KW-1185">Reference proteome</keyword>
<feature type="non-terminal residue" evidence="1">
    <location>
        <position position="1"/>
    </location>
</feature>
<evidence type="ECO:0000313" key="2">
    <source>
        <dbReference type="Proteomes" id="UP001057452"/>
    </source>
</evidence>
<feature type="non-terminal residue" evidence="1">
    <location>
        <position position="72"/>
    </location>
</feature>
<evidence type="ECO:0000313" key="1">
    <source>
        <dbReference type="EMBL" id="KAI4828181.1"/>
    </source>
</evidence>
<sequence>RTPDRLHLLKNKSHWWMADSKDNIREGKGKGDGRTRMTEMERSETCYPRPELGTTCENVELASGGGAQGASK</sequence>
<gene>
    <name evidence="1" type="ORF">KUCAC02_022293</name>
</gene>
<organism evidence="1 2">
    <name type="scientific">Chaenocephalus aceratus</name>
    <name type="common">Blackfin icefish</name>
    <name type="synonym">Chaenichthys aceratus</name>
    <dbReference type="NCBI Taxonomy" id="36190"/>
    <lineage>
        <taxon>Eukaryota</taxon>
        <taxon>Metazoa</taxon>
        <taxon>Chordata</taxon>
        <taxon>Craniata</taxon>
        <taxon>Vertebrata</taxon>
        <taxon>Euteleostomi</taxon>
        <taxon>Actinopterygii</taxon>
        <taxon>Neopterygii</taxon>
        <taxon>Teleostei</taxon>
        <taxon>Neoteleostei</taxon>
        <taxon>Acanthomorphata</taxon>
        <taxon>Eupercaria</taxon>
        <taxon>Perciformes</taxon>
        <taxon>Notothenioidei</taxon>
        <taxon>Channichthyidae</taxon>
        <taxon>Chaenocephalus</taxon>
    </lineage>
</organism>
<dbReference type="Proteomes" id="UP001057452">
    <property type="component" value="Chromosome 4"/>
</dbReference>
<name>A0ACB9XLM2_CHAAC</name>
<comment type="caution">
    <text evidence="1">The sequence shown here is derived from an EMBL/GenBank/DDBJ whole genome shotgun (WGS) entry which is preliminary data.</text>
</comment>
<dbReference type="EMBL" id="CM043788">
    <property type="protein sequence ID" value="KAI4828181.1"/>
    <property type="molecule type" value="Genomic_DNA"/>
</dbReference>
<reference evidence="1" key="1">
    <citation type="submission" date="2022-05" db="EMBL/GenBank/DDBJ databases">
        <title>Chromosome-level genome of Chaenocephalus aceratus.</title>
        <authorList>
            <person name="Park H."/>
        </authorList>
    </citation>
    <scope>NUCLEOTIDE SEQUENCE</scope>
    <source>
        <strain evidence="1">KU_202001</strain>
    </source>
</reference>
<proteinExistence type="predicted"/>
<accession>A0ACB9XLM2</accession>